<evidence type="ECO:0000256" key="4">
    <source>
        <dbReference type="ARBA" id="ARBA00022679"/>
    </source>
</evidence>
<dbReference type="Gene3D" id="3.30.200.20">
    <property type="entry name" value="Phosphorylase Kinase, domain 1"/>
    <property type="match status" value="1"/>
</dbReference>
<dbReference type="CDD" id="cd07864">
    <property type="entry name" value="STKc_CDK12"/>
    <property type="match status" value="1"/>
</dbReference>
<dbReference type="EMBL" id="VYZH01000755">
    <property type="protein sequence ID" value="NWS40872.1"/>
    <property type="molecule type" value="Genomic_DNA"/>
</dbReference>
<feature type="compositionally biased region" description="Polar residues" evidence="13">
    <location>
        <begin position="300"/>
        <end position="309"/>
    </location>
</feature>
<accession>A0A7K5F7I2</accession>
<keyword evidence="3" id="KW-0723">Serine/threonine-protein kinase</keyword>
<dbReference type="SUPFAM" id="SSF56112">
    <property type="entry name" value="Protein kinase-like (PK-like)"/>
    <property type="match status" value="1"/>
</dbReference>
<evidence type="ECO:0000256" key="3">
    <source>
        <dbReference type="ARBA" id="ARBA00022527"/>
    </source>
</evidence>
<reference evidence="15 16" key="1">
    <citation type="submission" date="2019-09" db="EMBL/GenBank/DDBJ databases">
        <title>Bird 10,000 Genomes (B10K) Project - Family phase.</title>
        <authorList>
            <person name="Zhang G."/>
        </authorList>
    </citation>
    <scope>NUCLEOTIDE SEQUENCE [LARGE SCALE GENOMIC DNA]</scope>
    <source>
        <strain evidence="15">B10K-DU-017-47</strain>
    </source>
</reference>
<evidence type="ECO:0000256" key="5">
    <source>
        <dbReference type="ARBA" id="ARBA00022741"/>
    </source>
</evidence>
<feature type="compositionally biased region" description="Basic and acidic residues" evidence="13">
    <location>
        <begin position="852"/>
        <end position="864"/>
    </location>
</feature>
<evidence type="ECO:0000256" key="11">
    <source>
        <dbReference type="ARBA" id="ARBA00049280"/>
    </source>
</evidence>
<dbReference type="InterPro" id="IPR017441">
    <property type="entry name" value="Protein_kinase_ATP_BS"/>
</dbReference>
<evidence type="ECO:0000256" key="9">
    <source>
        <dbReference type="ARBA" id="ARBA00047811"/>
    </source>
</evidence>
<dbReference type="PANTHER" id="PTHR24056">
    <property type="entry name" value="CELL DIVISION PROTEIN KINASE"/>
    <property type="match status" value="1"/>
</dbReference>
<dbReference type="GO" id="GO:0032968">
    <property type="term" value="P:positive regulation of transcription elongation by RNA polymerase II"/>
    <property type="evidence" value="ECO:0007669"/>
    <property type="project" value="TreeGrafter"/>
</dbReference>
<dbReference type="GO" id="GO:0030332">
    <property type="term" value="F:cyclin binding"/>
    <property type="evidence" value="ECO:0007669"/>
    <property type="project" value="TreeGrafter"/>
</dbReference>
<feature type="compositionally biased region" description="Low complexity" evidence="13">
    <location>
        <begin position="290"/>
        <end position="299"/>
    </location>
</feature>
<keyword evidence="7 12" id="KW-0067">ATP-binding</keyword>
<feature type="compositionally biased region" description="Polar residues" evidence="13">
    <location>
        <begin position="865"/>
        <end position="886"/>
    </location>
</feature>
<evidence type="ECO:0000256" key="8">
    <source>
        <dbReference type="ARBA" id="ARBA00023242"/>
    </source>
</evidence>
<comment type="caution">
    <text evidence="15">The sequence shown here is derived from an EMBL/GenBank/DDBJ whole genome shotgun (WGS) entry which is preliminary data.</text>
</comment>
<evidence type="ECO:0000256" key="13">
    <source>
        <dbReference type="SAM" id="MobiDB-lite"/>
    </source>
</evidence>
<feature type="compositionally biased region" description="Polar residues" evidence="13">
    <location>
        <begin position="1137"/>
        <end position="1147"/>
    </location>
</feature>
<feature type="region of interest" description="Disordered" evidence="13">
    <location>
        <begin position="458"/>
        <end position="499"/>
    </location>
</feature>
<comment type="catalytic activity">
    <reaction evidence="10">
        <text>L-seryl-[protein] + ATP = O-phospho-L-seryl-[protein] + ADP + H(+)</text>
        <dbReference type="Rhea" id="RHEA:17989"/>
        <dbReference type="Rhea" id="RHEA-COMP:9863"/>
        <dbReference type="Rhea" id="RHEA-COMP:11604"/>
        <dbReference type="ChEBI" id="CHEBI:15378"/>
        <dbReference type="ChEBI" id="CHEBI:29999"/>
        <dbReference type="ChEBI" id="CHEBI:30616"/>
        <dbReference type="ChEBI" id="CHEBI:83421"/>
        <dbReference type="ChEBI" id="CHEBI:456216"/>
        <dbReference type="EC" id="2.7.11.22"/>
    </reaction>
</comment>
<feature type="region of interest" description="Disordered" evidence="13">
    <location>
        <begin position="1136"/>
        <end position="1160"/>
    </location>
</feature>
<feature type="compositionally biased region" description="Basic and acidic residues" evidence="13">
    <location>
        <begin position="1053"/>
        <end position="1062"/>
    </location>
</feature>
<dbReference type="InterPro" id="IPR000719">
    <property type="entry name" value="Prot_kinase_dom"/>
</dbReference>
<feature type="compositionally biased region" description="Gly residues" evidence="13">
    <location>
        <begin position="1"/>
        <end position="14"/>
    </location>
</feature>
<protein>
    <submittedName>
        <fullName evidence="15">CDK13 kinase</fullName>
    </submittedName>
</protein>
<feature type="compositionally biased region" description="Basic and acidic residues" evidence="13">
    <location>
        <begin position="17"/>
        <end position="27"/>
    </location>
</feature>
<feature type="binding site" evidence="12">
    <location>
        <position position="543"/>
    </location>
    <ligand>
        <name>ATP</name>
        <dbReference type="ChEBI" id="CHEBI:30616"/>
    </ligand>
</feature>
<feature type="region of interest" description="Disordered" evidence="13">
    <location>
        <begin position="1028"/>
        <end position="1098"/>
    </location>
</feature>
<dbReference type="PROSITE" id="PS00107">
    <property type="entry name" value="PROTEIN_KINASE_ATP"/>
    <property type="match status" value="1"/>
</dbReference>
<dbReference type="PROSITE" id="PS00108">
    <property type="entry name" value="PROTEIN_KINASE_ST"/>
    <property type="match status" value="1"/>
</dbReference>
<evidence type="ECO:0000313" key="15">
    <source>
        <dbReference type="EMBL" id="NWS40872.1"/>
    </source>
</evidence>
<evidence type="ECO:0000256" key="12">
    <source>
        <dbReference type="PROSITE-ProRule" id="PRU10141"/>
    </source>
</evidence>
<organism evidence="15 16">
    <name type="scientific">Probosciger aterrimus</name>
    <name type="common">Palm cockatoo</name>
    <dbReference type="NCBI Taxonomy" id="141839"/>
    <lineage>
        <taxon>Eukaryota</taxon>
        <taxon>Metazoa</taxon>
        <taxon>Chordata</taxon>
        <taxon>Craniata</taxon>
        <taxon>Vertebrata</taxon>
        <taxon>Euteleostomi</taxon>
        <taxon>Archelosauria</taxon>
        <taxon>Archosauria</taxon>
        <taxon>Dinosauria</taxon>
        <taxon>Saurischia</taxon>
        <taxon>Theropoda</taxon>
        <taxon>Coelurosauria</taxon>
        <taxon>Aves</taxon>
        <taxon>Neognathae</taxon>
        <taxon>Neoaves</taxon>
        <taxon>Telluraves</taxon>
        <taxon>Australaves</taxon>
        <taxon>Psittaciformes</taxon>
        <taxon>Cacatuidae</taxon>
        <taxon>Probosciger</taxon>
    </lineage>
</organism>
<dbReference type="InterPro" id="IPR011009">
    <property type="entry name" value="Kinase-like_dom_sf"/>
</dbReference>
<evidence type="ECO:0000256" key="1">
    <source>
        <dbReference type="ARBA" id="ARBA00004324"/>
    </source>
</evidence>
<keyword evidence="8" id="KW-0539">Nucleus</keyword>
<feature type="compositionally biased region" description="Basic and acidic residues" evidence="13">
    <location>
        <begin position="323"/>
        <end position="332"/>
    </location>
</feature>
<dbReference type="PANTHER" id="PTHR24056:SF459">
    <property type="entry name" value="CYCLIN-DEPENDENT KINASE 13"/>
    <property type="match status" value="1"/>
</dbReference>
<dbReference type="FunFam" id="3.30.200.20:FF:000074">
    <property type="entry name" value="cyclin-dependent kinase 12 isoform X2"/>
    <property type="match status" value="1"/>
</dbReference>
<evidence type="ECO:0000313" key="16">
    <source>
        <dbReference type="Proteomes" id="UP000562415"/>
    </source>
</evidence>
<dbReference type="GO" id="GO:0005524">
    <property type="term" value="F:ATP binding"/>
    <property type="evidence" value="ECO:0007669"/>
    <property type="project" value="UniProtKB-UniRule"/>
</dbReference>
<feature type="compositionally biased region" description="Pro residues" evidence="13">
    <location>
        <begin position="416"/>
        <end position="426"/>
    </location>
</feature>
<dbReference type="InterPro" id="IPR050108">
    <property type="entry name" value="CDK"/>
</dbReference>
<comment type="catalytic activity">
    <reaction evidence="9">
        <text>L-threonyl-[protein] + ATP = O-phospho-L-threonyl-[protein] + ADP + H(+)</text>
        <dbReference type="Rhea" id="RHEA:46608"/>
        <dbReference type="Rhea" id="RHEA-COMP:11060"/>
        <dbReference type="Rhea" id="RHEA-COMP:11605"/>
        <dbReference type="ChEBI" id="CHEBI:15378"/>
        <dbReference type="ChEBI" id="CHEBI:30013"/>
        <dbReference type="ChEBI" id="CHEBI:30616"/>
        <dbReference type="ChEBI" id="CHEBI:61977"/>
        <dbReference type="ChEBI" id="CHEBI:456216"/>
        <dbReference type="EC" id="2.7.11.22"/>
    </reaction>
</comment>
<keyword evidence="16" id="KW-1185">Reference proteome</keyword>
<comment type="subcellular location">
    <subcellularLocation>
        <location evidence="1">Nucleus speckle</location>
    </subcellularLocation>
</comment>
<sequence>GGSPASSTGGGGGTQRQRPEAERSSRSRREHRSSSGRSKERHREHRRRGEEKAQQEGASAARGLTEPSSSSSKSRSRHNHTGGQDRDGLKSSGGGTDGRRKGSLSSPGSSRKERESKAHRSRTKAAKEPPSAYKDPPKAYRDDKPEPRAYRRQRSSPSPGRDDSPPLHRSSQSQRSRKSLSPLGCRSPLSPYSRRRSPSYSRHSSYERGGDVSPSPYSSWRRSRSPYSPVIRRSAKSRSRSPYSSRHSRSRSRHRLSRSRSRHSSISPSTLTLKSSLAAELNKNKKARAAEAAKASAKASNTSTPTKGSTDAAVSAPQVNNVKDLKKIKTEHTPSPTSSVNLKNDKAKAKVSLPETKGENNLIADKITKQKPTAVKENKLTVVKQPPVTVKEKSKPSTPSVVTKEKERVVTLPTSTLPPLPLPPTLPEDKETDSLQENLSVKSVKETEKKLRHLLADLPLPPELPGGADLSKSPEEKKPTVQLHSKRRPKICGPRHGETKEKEIDWGKRCVDKFDIIGIIGEGTYGQVYKARDKDTGEMVALKKVRLDNEKEGFPITAIREIKILRQLNHQSIINMKEIVTDKEDALDFKKDKGAFYLVFEYMDHDLMGLLESGLVHFNENHIKSFMRQLMEGLAYCHKKNFLHRDIKCSNILLNNRGQIKLADFGLARLYNSEESRPYTNKVITLWYRPPELLLGEERYTPAIDVWSCGCILGELFTKKPIFQANQELAQLELISRICGSPCPAVWPDVIKLAYFNTMKPKKQYRRKLREEFAFIPPAALDLFDYMLALDPSKRCTAEQALQCEFLRDVEPSKMPPPDLPLWQDCHELWSKKRRRQKQMGMTDDSTAAKVPRKDLSLGMDESRTNTPQGMQTSSSQLKTQGNSSVALAKTSTGQQLNQNEVAILLNLLQSKTSVSLAQFAQVLNIKVNPETQQQLNKINLPAGILSAGEKQSEQQQQPPPPPPPPEQEPLKQPTVTQPPVPPAQLNQPKVETDAAQAAVQSAFAVLLSQLIKAQQTKQKDFVLEEKENGSGNEMSLQLRQPPEPTTPVSVSRQEDLVRQSEMRLLNQTPEQERPRILPPDQRPPEPPEPPPLTDEDLDYRTENQRLPITNSSGTDPHAGVKAALLQLLAQHQAQATTEEPVQTSVDYQPRESYVPGRDYKDNFGSSSFSSAHYGSSDGIGSGSSGALERRSFLGNSDIQSLDNYSTASSHSGAPPPPSAFSESFPGSVTGYGDIYLNTGPMLFSGDKDHRFEYSHGPIPVLGSNSDAPVGPESTHSLPTKMHSYSFGSNLQENPGGIGHMHGQTWTSPAQGPGYSQGYRGHISASAVRGRGRGLPY</sequence>
<feature type="compositionally biased region" description="Pro residues" evidence="13">
    <location>
        <begin position="958"/>
        <end position="968"/>
    </location>
</feature>
<feature type="region of interest" description="Disordered" evidence="13">
    <location>
        <begin position="1"/>
        <end position="357"/>
    </location>
</feature>
<feature type="region of interest" description="Disordered" evidence="13">
    <location>
        <begin position="1204"/>
        <end position="1225"/>
    </location>
</feature>
<dbReference type="GO" id="GO:0008353">
    <property type="term" value="F:RNA polymerase II CTD heptapeptide repeat kinase activity"/>
    <property type="evidence" value="ECO:0007669"/>
    <property type="project" value="UniProtKB-EC"/>
</dbReference>
<feature type="compositionally biased region" description="Low complexity" evidence="13">
    <location>
        <begin position="167"/>
        <end position="203"/>
    </location>
</feature>
<comment type="catalytic activity">
    <reaction evidence="11">
        <text>[DNA-directed RNA polymerase] + ATP = phospho-[DNA-directed RNA polymerase] + ADP + H(+)</text>
        <dbReference type="Rhea" id="RHEA:10216"/>
        <dbReference type="Rhea" id="RHEA-COMP:11321"/>
        <dbReference type="Rhea" id="RHEA-COMP:11322"/>
        <dbReference type="ChEBI" id="CHEBI:15378"/>
        <dbReference type="ChEBI" id="CHEBI:30616"/>
        <dbReference type="ChEBI" id="CHEBI:43176"/>
        <dbReference type="ChEBI" id="CHEBI:68546"/>
        <dbReference type="ChEBI" id="CHEBI:456216"/>
        <dbReference type="EC" id="2.7.11.23"/>
    </reaction>
</comment>
<feature type="compositionally biased region" description="Polar residues" evidence="13">
    <location>
        <begin position="1030"/>
        <end position="1039"/>
    </location>
</feature>
<feature type="compositionally biased region" description="Basic residues" evidence="13">
    <location>
        <begin position="246"/>
        <end position="263"/>
    </location>
</feature>
<name>A0A7K5F7I2_PROAR</name>
<feature type="compositionally biased region" description="Low complexity" evidence="13">
    <location>
        <begin position="213"/>
        <end position="229"/>
    </location>
</feature>
<evidence type="ECO:0000259" key="14">
    <source>
        <dbReference type="PROSITE" id="PS50011"/>
    </source>
</evidence>
<keyword evidence="4" id="KW-0808">Transferase</keyword>
<feature type="non-terminal residue" evidence="15">
    <location>
        <position position="1337"/>
    </location>
</feature>
<evidence type="ECO:0000256" key="7">
    <source>
        <dbReference type="ARBA" id="ARBA00022840"/>
    </source>
</evidence>
<dbReference type="InterPro" id="IPR008271">
    <property type="entry name" value="Ser/Thr_kinase_AS"/>
</dbReference>
<feature type="region of interest" description="Disordered" evidence="13">
    <location>
        <begin position="834"/>
        <end position="886"/>
    </location>
</feature>
<dbReference type="PROSITE" id="PS50011">
    <property type="entry name" value="PROTEIN_KINASE_DOM"/>
    <property type="match status" value="1"/>
</dbReference>
<dbReference type="GO" id="GO:0004693">
    <property type="term" value="F:cyclin-dependent protein serine/threonine kinase activity"/>
    <property type="evidence" value="ECO:0007669"/>
    <property type="project" value="UniProtKB-EC"/>
</dbReference>
<feature type="domain" description="Protein kinase" evidence="14">
    <location>
        <begin position="514"/>
        <end position="807"/>
    </location>
</feature>
<evidence type="ECO:0000256" key="6">
    <source>
        <dbReference type="ARBA" id="ARBA00022777"/>
    </source>
</evidence>
<keyword evidence="5 12" id="KW-0547">Nucleotide-binding</keyword>
<dbReference type="GO" id="GO:0008024">
    <property type="term" value="C:cyclin/CDK positive transcription elongation factor complex"/>
    <property type="evidence" value="ECO:0007669"/>
    <property type="project" value="TreeGrafter"/>
</dbReference>
<feature type="compositionally biased region" description="Polar residues" evidence="13">
    <location>
        <begin position="333"/>
        <end position="342"/>
    </location>
</feature>
<feature type="compositionally biased region" description="Pro residues" evidence="13">
    <location>
        <begin position="1077"/>
        <end position="1093"/>
    </location>
</feature>
<dbReference type="Pfam" id="PF00069">
    <property type="entry name" value="Pkinase"/>
    <property type="match status" value="1"/>
</dbReference>
<feature type="non-terminal residue" evidence="15">
    <location>
        <position position="1"/>
    </location>
</feature>
<dbReference type="OrthoDB" id="28397at2759"/>
<dbReference type="Proteomes" id="UP000562415">
    <property type="component" value="Unassembled WGS sequence"/>
</dbReference>
<dbReference type="GO" id="GO:0016607">
    <property type="term" value="C:nuclear speck"/>
    <property type="evidence" value="ECO:0007669"/>
    <property type="project" value="UniProtKB-SubCell"/>
</dbReference>
<evidence type="ECO:0000256" key="10">
    <source>
        <dbReference type="ARBA" id="ARBA00048367"/>
    </source>
</evidence>
<gene>
    <name evidence="15" type="primary">Cdk13</name>
    <name evidence="15" type="ORF">PROATE_R03921</name>
</gene>
<dbReference type="SMART" id="SM00220">
    <property type="entry name" value="S_TKc"/>
    <property type="match status" value="1"/>
</dbReference>
<feature type="region of interest" description="Disordered" evidence="13">
    <location>
        <begin position="386"/>
        <end position="437"/>
    </location>
</feature>
<feature type="compositionally biased region" description="Basic and acidic residues" evidence="13">
    <location>
        <begin position="135"/>
        <end position="149"/>
    </location>
</feature>
<evidence type="ECO:0000256" key="2">
    <source>
        <dbReference type="ARBA" id="ARBA00006485"/>
    </source>
</evidence>
<proteinExistence type="inferred from homology"/>
<feature type="region of interest" description="Disordered" evidence="13">
    <location>
        <begin position="949"/>
        <end position="993"/>
    </location>
</feature>
<dbReference type="FunFam" id="1.10.510.10:FF:000102">
    <property type="entry name" value="cyclin-dependent kinase 12 isoform X1"/>
    <property type="match status" value="1"/>
</dbReference>
<dbReference type="Gene3D" id="1.10.510.10">
    <property type="entry name" value="Transferase(Phosphotransferase) domain 1"/>
    <property type="match status" value="1"/>
</dbReference>
<keyword evidence="6 15" id="KW-0418">Kinase</keyword>
<comment type="similarity">
    <text evidence="2">Belongs to the protein kinase superfamily. CMGC Ser/Thr protein kinase family. CDC2/CDKX subfamily.</text>
</comment>